<evidence type="ECO:0000259" key="1">
    <source>
        <dbReference type="Pfam" id="PF04536"/>
    </source>
</evidence>
<dbReference type="PANTHER" id="PTHR30373">
    <property type="entry name" value="UPF0603 PROTEIN YGCG"/>
    <property type="match status" value="1"/>
</dbReference>
<dbReference type="PANTHER" id="PTHR30373:SF8">
    <property type="entry name" value="BLL7265 PROTEIN"/>
    <property type="match status" value="1"/>
</dbReference>
<organism evidence="2">
    <name type="scientific">mine drainage metagenome</name>
    <dbReference type="NCBI Taxonomy" id="410659"/>
    <lineage>
        <taxon>unclassified sequences</taxon>
        <taxon>metagenomes</taxon>
        <taxon>ecological metagenomes</taxon>
    </lineage>
</organism>
<dbReference type="Pfam" id="PF04536">
    <property type="entry name" value="TPM_phosphatase"/>
    <property type="match status" value="1"/>
</dbReference>
<proteinExistence type="predicted"/>
<name>E6PQZ9_9ZZZZ</name>
<sequence>MKTKHWLRHAFYPTARVHTVFPRSAMKAIAQAIHAAESRHDGEIRVALEGALDWPELWRGITPRARAIELFARLHVWDTADNNGVLIYLLLAERAVEIVADRGIASRVEPAQWQALCRSMEQGLREGRHLDAVLAGVAGVSALLAEHSTAPTHRRNELSDWPVVVKR</sequence>
<evidence type="ECO:0000313" key="2">
    <source>
        <dbReference type="EMBL" id="CBH97354.1"/>
    </source>
</evidence>
<reference evidence="2" key="1">
    <citation type="submission" date="2009-10" db="EMBL/GenBank/DDBJ databases">
        <title>Diversity of trophic interactions inside an arsenic-rich microbial ecosystem.</title>
        <authorList>
            <person name="Bertin P.N."/>
            <person name="Heinrich-Salmeron A."/>
            <person name="Pelletier E."/>
            <person name="Goulhen-Chollet F."/>
            <person name="Arsene-Ploetze F."/>
            <person name="Gallien S."/>
            <person name="Calteau A."/>
            <person name="Vallenet D."/>
            <person name="Casiot C."/>
            <person name="Chane-Woon-Ming B."/>
            <person name="Giloteaux L."/>
            <person name="Barakat M."/>
            <person name="Bonnefoy V."/>
            <person name="Bruneel O."/>
            <person name="Chandler M."/>
            <person name="Cleiss J."/>
            <person name="Duran R."/>
            <person name="Elbaz-Poulichet F."/>
            <person name="Fonknechten N."/>
            <person name="Lauga B."/>
            <person name="Mornico D."/>
            <person name="Ortet P."/>
            <person name="Schaeffer C."/>
            <person name="Siguier P."/>
            <person name="Alexander Thil Smith A."/>
            <person name="Van Dorsselaer A."/>
            <person name="Weissenbach J."/>
            <person name="Medigue C."/>
            <person name="Le Paslier D."/>
        </authorList>
    </citation>
    <scope>NUCLEOTIDE SEQUENCE</scope>
</reference>
<dbReference type="InterPro" id="IPR007621">
    <property type="entry name" value="TPM_dom"/>
</dbReference>
<feature type="domain" description="TPM" evidence="1">
    <location>
        <begin position="20"/>
        <end position="142"/>
    </location>
</feature>
<dbReference type="AlphaFoldDB" id="E6PQZ9"/>
<dbReference type="Gene3D" id="3.10.310.50">
    <property type="match status" value="1"/>
</dbReference>
<accession>E6PQZ9</accession>
<protein>
    <recommendedName>
        <fullName evidence="1">TPM domain-containing protein</fullName>
    </recommendedName>
</protein>
<gene>
    <name evidence="2" type="ORF">CARN2_2826</name>
</gene>
<dbReference type="EMBL" id="CABM01000042">
    <property type="protein sequence ID" value="CBH97354.1"/>
    <property type="molecule type" value="Genomic_DNA"/>
</dbReference>
<comment type="caution">
    <text evidence="2">The sequence shown here is derived from an EMBL/GenBank/DDBJ whole genome shotgun (WGS) entry which is preliminary data.</text>
</comment>